<dbReference type="InterPro" id="IPR000092">
    <property type="entry name" value="Polyprenyl_synt"/>
</dbReference>
<evidence type="ECO:0000256" key="4">
    <source>
        <dbReference type="ARBA" id="ARBA00022723"/>
    </source>
</evidence>
<evidence type="ECO:0000256" key="2">
    <source>
        <dbReference type="ARBA" id="ARBA00006706"/>
    </source>
</evidence>
<dbReference type="PANTHER" id="PTHR12001:SF69">
    <property type="entry name" value="ALL TRANS-POLYPRENYL-DIPHOSPHATE SYNTHASE PDSS1"/>
    <property type="match status" value="1"/>
</dbReference>
<name>A0ABY9WTJ7_9BACT</name>
<accession>A0ABY9WTJ7</accession>
<dbReference type="RefSeq" id="WP_395821246.1">
    <property type="nucleotide sequence ID" value="NZ_CP043494.1"/>
</dbReference>
<dbReference type="SUPFAM" id="SSF48576">
    <property type="entry name" value="Terpenoid synthases"/>
    <property type="match status" value="1"/>
</dbReference>
<organism evidence="7 8">
    <name type="scientific">Archangium minus</name>
    <dbReference type="NCBI Taxonomy" id="83450"/>
    <lineage>
        <taxon>Bacteria</taxon>
        <taxon>Pseudomonadati</taxon>
        <taxon>Myxococcota</taxon>
        <taxon>Myxococcia</taxon>
        <taxon>Myxococcales</taxon>
        <taxon>Cystobacterineae</taxon>
        <taxon>Archangiaceae</taxon>
        <taxon>Archangium</taxon>
    </lineage>
</organism>
<evidence type="ECO:0000256" key="5">
    <source>
        <dbReference type="ARBA" id="ARBA00022842"/>
    </source>
</evidence>
<keyword evidence="5" id="KW-0460">Magnesium</keyword>
<evidence type="ECO:0000256" key="3">
    <source>
        <dbReference type="ARBA" id="ARBA00022679"/>
    </source>
</evidence>
<evidence type="ECO:0000313" key="7">
    <source>
        <dbReference type="EMBL" id="WNG45765.1"/>
    </source>
</evidence>
<keyword evidence="8" id="KW-1185">Reference proteome</keyword>
<dbReference type="Pfam" id="PF00348">
    <property type="entry name" value="polyprenyl_synt"/>
    <property type="match status" value="1"/>
</dbReference>
<protein>
    <submittedName>
        <fullName evidence="7">Uncharacterized protein</fullName>
    </submittedName>
</protein>
<keyword evidence="3 6" id="KW-0808">Transferase</keyword>
<comment type="cofactor">
    <cofactor evidence="1">
        <name>Mg(2+)</name>
        <dbReference type="ChEBI" id="CHEBI:18420"/>
    </cofactor>
</comment>
<proteinExistence type="inferred from homology"/>
<comment type="similarity">
    <text evidence="2 6">Belongs to the FPP/GGPP synthase family.</text>
</comment>
<evidence type="ECO:0000313" key="8">
    <source>
        <dbReference type="Proteomes" id="UP001611383"/>
    </source>
</evidence>
<dbReference type="EMBL" id="CP043494">
    <property type="protein sequence ID" value="WNG45765.1"/>
    <property type="molecule type" value="Genomic_DNA"/>
</dbReference>
<reference evidence="7 8" key="1">
    <citation type="submission" date="2019-08" db="EMBL/GenBank/DDBJ databases">
        <title>Archangium and Cystobacter genomes.</title>
        <authorList>
            <person name="Chen I.-C.K."/>
            <person name="Wielgoss S."/>
        </authorList>
    </citation>
    <scope>NUCLEOTIDE SEQUENCE [LARGE SCALE GENOMIC DNA]</scope>
    <source>
        <strain evidence="7 8">Cbm 6</strain>
    </source>
</reference>
<keyword evidence="4" id="KW-0479">Metal-binding</keyword>
<evidence type="ECO:0000256" key="1">
    <source>
        <dbReference type="ARBA" id="ARBA00001946"/>
    </source>
</evidence>
<sequence length="367" mass="41332">MIAAVPHPGAQPVLFPGKFQGIFSRVRARYAPLLEEARATLRALPVPSAVREYYTYGVLEHAQPSFMLLPLMYLIMAEHAGGITPRHRRYLPWYMLAMELVAVLDDTVDHTPFRSGRMTYPRRFGESSAASFSGFLMSTLFRKTAETEPVLLPLVADLFEQLCALQTWENHSRYPETSPEVLSRWLQYHYDAVAPAIAQAFNGALTLHGLEPIPHEVCTRFGDLMQDVDDIVNFLEQREEEGENDDLKMGIVTQMLLATVRADGSAQEALEALWRPYRALPLVSQEAFSVGLAHCHQRTRGEYQRMAELLLRQGLPVALRKVLADAEACVEATPESLRPCMRDMVQAFVNRLHLFGLPSLVSAPRLD</sequence>
<dbReference type="PANTHER" id="PTHR12001">
    <property type="entry name" value="GERANYLGERANYL PYROPHOSPHATE SYNTHASE"/>
    <property type="match status" value="1"/>
</dbReference>
<dbReference type="Proteomes" id="UP001611383">
    <property type="component" value="Chromosome"/>
</dbReference>
<dbReference type="InterPro" id="IPR008949">
    <property type="entry name" value="Isoprenoid_synthase_dom_sf"/>
</dbReference>
<evidence type="ECO:0000256" key="6">
    <source>
        <dbReference type="RuleBase" id="RU004466"/>
    </source>
</evidence>
<gene>
    <name evidence="7" type="ORF">F0U60_17845</name>
</gene>
<dbReference type="Gene3D" id="1.10.600.10">
    <property type="entry name" value="Farnesyl Diphosphate Synthase"/>
    <property type="match status" value="1"/>
</dbReference>